<keyword evidence="3" id="KW-1185">Reference proteome</keyword>
<name>A0A9Q0TDL5_9ROSI</name>
<protein>
    <submittedName>
        <fullName evidence="2">DUF4378 DOMAIN PROTEIN</fullName>
    </submittedName>
</protein>
<evidence type="ECO:0000256" key="1">
    <source>
        <dbReference type="SAM" id="MobiDB-lite"/>
    </source>
</evidence>
<gene>
    <name evidence="2" type="ORF">OIU74_010732</name>
</gene>
<reference evidence="2" key="1">
    <citation type="submission" date="2022-11" db="EMBL/GenBank/DDBJ databases">
        <authorList>
            <person name="Hyden B.L."/>
            <person name="Feng K."/>
            <person name="Yates T."/>
            <person name="Jawdy S."/>
            <person name="Smart L.B."/>
            <person name="Muchero W."/>
        </authorList>
    </citation>
    <scope>NUCLEOTIDE SEQUENCE</scope>
    <source>
        <tissue evidence="2">Shoot tip</tissue>
    </source>
</reference>
<proteinExistence type="predicted"/>
<evidence type="ECO:0000313" key="2">
    <source>
        <dbReference type="EMBL" id="KAJ6709688.1"/>
    </source>
</evidence>
<sequence>MSDPPAISALFWPQTNRYTPCIPTEYSAINTSIFPSSIDKKNYQTNPPHLKDISSMAITETKPVKQLRELLQEQQEPFILNIYLLERGYSRKSSNSESSSRFCHVNFRKSLKRYVSLRLNTSKRVNPQGSKVLRAVLNKVISIRQGLRINSSDHRDGKLEVKKGTSNQQVAESDIFSTASCITVFDSFSKSGVEVPCSTQKDSLFTTNTSYQPPNLHNPTEETIADRKLQQQGIEDNRQLSPASVQEGIPTHGPFPFQNNNTEDSSAAEEENPSKTKVILPKELTEDCILSASLWKVLFDSPNEKPICTEATERQLVQSYSSPRYLRSKMVLQQMKQLLFDYVKEIVETKGRERKQQCHHKQFYRSEELGSIIGENTRPWDKQSGNESIMTKLLNLDVLCSEQELSSYKSERKDSGLEIGDTAFVLLESEQDWNGYELQSEIGSEIGETILEELVNDMVKNMIDFS</sequence>
<dbReference type="PANTHER" id="PTHR37613:SF4">
    <property type="entry name" value="DUF4378 DOMAIN-CONTAINING PROTEIN"/>
    <property type="match status" value="1"/>
</dbReference>
<dbReference type="Proteomes" id="UP001151752">
    <property type="component" value="Chromosome 2"/>
</dbReference>
<accession>A0A9Q0TDL5</accession>
<reference evidence="2" key="2">
    <citation type="journal article" date="2023" name="Int. J. Mol. Sci.">
        <title>De Novo Assembly and Annotation of 11 Diverse Shrub Willow (Salix) Genomes Reveals Novel Gene Organization in Sex-Linked Regions.</title>
        <authorList>
            <person name="Hyden B."/>
            <person name="Feng K."/>
            <person name="Yates T.B."/>
            <person name="Jawdy S."/>
            <person name="Cereghino C."/>
            <person name="Smart L.B."/>
            <person name="Muchero W."/>
        </authorList>
    </citation>
    <scope>NUCLEOTIDE SEQUENCE</scope>
    <source>
        <tissue evidence="2">Shoot tip</tissue>
    </source>
</reference>
<evidence type="ECO:0000313" key="3">
    <source>
        <dbReference type="Proteomes" id="UP001151752"/>
    </source>
</evidence>
<dbReference type="EMBL" id="JAPFFM010000015">
    <property type="protein sequence ID" value="KAJ6709688.1"/>
    <property type="molecule type" value="Genomic_DNA"/>
</dbReference>
<dbReference type="AlphaFoldDB" id="A0A9Q0TDL5"/>
<comment type="caution">
    <text evidence="2">The sequence shown here is derived from an EMBL/GenBank/DDBJ whole genome shotgun (WGS) entry which is preliminary data.</text>
</comment>
<dbReference type="PANTHER" id="PTHR37613">
    <property type="entry name" value="DUF4378 DOMAIN PROTEIN"/>
    <property type="match status" value="1"/>
</dbReference>
<feature type="region of interest" description="Disordered" evidence="1">
    <location>
        <begin position="244"/>
        <end position="276"/>
    </location>
</feature>
<organism evidence="2 3">
    <name type="scientific">Salix koriyanagi</name>
    <dbReference type="NCBI Taxonomy" id="2511006"/>
    <lineage>
        <taxon>Eukaryota</taxon>
        <taxon>Viridiplantae</taxon>
        <taxon>Streptophyta</taxon>
        <taxon>Embryophyta</taxon>
        <taxon>Tracheophyta</taxon>
        <taxon>Spermatophyta</taxon>
        <taxon>Magnoliopsida</taxon>
        <taxon>eudicotyledons</taxon>
        <taxon>Gunneridae</taxon>
        <taxon>Pentapetalae</taxon>
        <taxon>rosids</taxon>
        <taxon>fabids</taxon>
        <taxon>Malpighiales</taxon>
        <taxon>Salicaceae</taxon>
        <taxon>Saliceae</taxon>
        <taxon>Salix</taxon>
    </lineage>
</organism>